<dbReference type="PANTHER" id="PTHR43358:SF4">
    <property type="entry name" value="ALPHA_BETA HYDROLASE FOLD-1 DOMAIN-CONTAINING PROTEIN"/>
    <property type="match status" value="1"/>
</dbReference>
<dbReference type="Pfam" id="PF00326">
    <property type="entry name" value="Peptidase_S9"/>
    <property type="match status" value="1"/>
</dbReference>
<protein>
    <recommendedName>
        <fullName evidence="1">Peptidase S9 prolyl oligopeptidase catalytic domain-containing protein</fullName>
    </recommendedName>
</protein>
<sequence>MKGLKTLLGIGTAAAFAEYGIASYFFRRTMLTQNAKTERTIDMAGTDWEQYMPRMKEWKAWMLSQPHEDVWIRSSDGLKLHGTYFPGEGGNKIILGFHGYTSKGMSDYIGLSNYYIKRGYRMLLVDERAHGESEGTYIGFGCLDRKDAAKWAEYAVELLGGGCEIWLHGMSMGGSTVLMASGMKLPREVKGIISDCAFTNAWEVFSHVLKTQYHLPAFPVLNISDQMTISRAGYSLRECSAKEEVKKAKVPILFIHGDADTFVPCRMCREIYDACASEKEILIIKGAGHCESFYKDQVKYEETLTAFLKKRGMES</sequence>
<dbReference type="InterPro" id="IPR052920">
    <property type="entry name" value="DNA-binding_regulatory"/>
</dbReference>
<dbReference type="AlphaFoldDB" id="A0A2Y9BK74"/>
<reference evidence="2 3" key="1">
    <citation type="submission" date="2018-05" db="EMBL/GenBank/DDBJ databases">
        <title>The Hungate 1000. A catalogue of reference genomes from the rumen microbiome.</title>
        <authorList>
            <person name="Kelly W."/>
        </authorList>
    </citation>
    <scope>NUCLEOTIDE SEQUENCE [LARGE SCALE GENOMIC DNA]</scope>
    <source>
        <strain evidence="2 3">NLAE-zl-C242</strain>
    </source>
</reference>
<dbReference type="InterPro" id="IPR001375">
    <property type="entry name" value="Peptidase_S9_cat"/>
</dbReference>
<evidence type="ECO:0000313" key="3">
    <source>
        <dbReference type="Proteomes" id="UP000245845"/>
    </source>
</evidence>
<dbReference type="SUPFAM" id="SSF53474">
    <property type="entry name" value="alpha/beta-Hydrolases"/>
    <property type="match status" value="1"/>
</dbReference>
<dbReference type="RefSeq" id="WP_109732569.1">
    <property type="nucleotide sequence ID" value="NZ_BAAACK010000005.1"/>
</dbReference>
<evidence type="ECO:0000313" key="2">
    <source>
        <dbReference type="EMBL" id="PWJ27762.1"/>
    </source>
</evidence>
<dbReference type="Proteomes" id="UP000245845">
    <property type="component" value="Unassembled WGS sequence"/>
</dbReference>
<keyword evidence="3" id="KW-1185">Reference proteome</keyword>
<accession>A0A2Y9BK74</accession>
<evidence type="ECO:0000259" key="1">
    <source>
        <dbReference type="Pfam" id="PF00326"/>
    </source>
</evidence>
<name>A0A2Y9BK74_9FIRM</name>
<dbReference type="GO" id="GO:0006508">
    <property type="term" value="P:proteolysis"/>
    <property type="evidence" value="ECO:0007669"/>
    <property type="project" value="InterPro"/>
</dbReference>
<proteinExistence type="predicted"/>
<dbReference type="GO" id="GO:0008236">
    <property type="term" value="F:serine-type peptidase activity"/>
    <property type="evidence" value="ECO:0007669"/>
    <property type="project" value="InterPro"/>
</dbReference>
<comment type="caution">
    <text evidence="2">The sequence shown here is derived from an EMBL/GenBank/DDBJ whole genome shotgun (WGS) entry which is preliminary data.</text>
</comment>
<dbReference type="PANTHER" id="PTHR43358">
    <property type="entry name" value="ALPHA/BETA-HYDROLASE"/>
    <property type="match status" value="1"/>
</dbReference>
<feature type="domain" description="Peptidase S9 prolyl oligopeptidase catalytic" evidence="1">
    <location>
        <begin position="146"/>
        <end position="310"/>
    </location>
</feature>
<dbReference type="OrthoDB" id="9776685at2"/>
<dbReference type="EMBL" id="QGDL01000011">
    <property type="protein sequence ID" value="PWJ27762.1"/>
    <property type="molecule type" value="Genomic_DNA"/>
</dbReference>
<dbReference type="InterPro" id="IPR029058">
    <property type="entry name" value="AB_hydrolase_fold"/>
</dbReference>
<organism evidence="2 3">
    <name type="scientific">Faecalicatena orotica</name>
    <dbReference type="NCBI Taxonomy" id="1544"/>
    <lineage>
        <taxon>Bacteria</taxon>
        <taxon>Bacillati</taxon>
        <taxon>Bacillota</taxon>
        <taxon>Clostridia</taxon>
        <taxon>Lachnospirales</taxon>
        <taxon>Lachnospiraceae</taxon>
        <taxon>Faecalicatena</taxon>
    </lineage>
</organism>
<dbReference type="Gene3D" id="3.40.50.1820">
    <property type="entry name" value="alpha/beta hydrolase"/>
    <property type="match status" value="1"/>
</dbReference>
<gene>
    <name evidence="2" type="ORF">A8806_111199</name>
</gene>